<feature type="compositionally biased region" description="Low complexity" evidence="1">
    <location>
        <begin position="103"/>
        <end position="115"/>
    </location>
</feature>
<keyword evidence="2" id="KW-1133">Transmembrane helix</keyword>
<feature type="transmembrane region" description="Helical" evidence="2">
    <location>
        <begin position="209"/>
        <end position="230"/>
    </location>
</feature>
<protein>
    <recommendedName>
        <fullName evidence="5">Transcriptional regulator</fullName>
    </recommendedName>
</protein>
<comment type="caution">
    <text evidence="3">The sequence shown here is derived from an EMBL/GenBank/DDBJ whole genome shotgun (WGS) entry which is preliminary data.</text>
</comment>
<evidence type="ECO:0008006" key="5">
    <source>
        <dbReference type="Google" id="ProtNLM"/>
    </source>
</evidence>
<dbReference type="Proteomes" id="UP000306441">
    <property type="component" value="Unassembled WGS sequence"/>
</dbReference>
<keyword evidence="4" id="KW-1185">Reference proteome</keyword>
<evidence type="ECO:0000313" key="3">
    <source>
        <dbReference type="EMBL" id="THF54616.1"/>
    </source>
</evidence>
<reference evidence="3 4" key="1">
    <citation type="submission" date="2019-04" db="EMBL/GenBank/DDBJ databases">
        <title>Mesorhizobium composti sp. nov., isolated from compost.</title>
        <authorList>
            <person name="Lin S.-Y."/>
            <person name="Hameed A."/>
            <person name="Hsieh Y.-T."/>
            <person name="Young C.-C."/>
        </authorList>
    </citation>
    <scope>NUCLEOTIDE SEQUENCE [LARGE SCALE GENOMIC DNA]</scope>
    <source>
        <strain evidence="3 4">CC-YTH430</strain>
    </source>
</reference>
<evidence type="ECO:0000256" key="1">
    <source>
        <dbReference type="SAM" id="MobiDB-lite"/>
    </source>
</evidence>
<proteinExistence type="predicted"/>
<feature type="compositionally biased region" description="Low complexity" evidence="1">
    <location>
        <begin position="261"/>
        <end position="275"/>
    </location>
</feature>
<gene>
    <name evidence="3" type="ORF">E6C48_21135</name>
</gene>
<feature type="region of interest" description="Disordered" evidence="1">
    <location>
        <begin position="248"/>
        <end position="285"/>
    </location>
</feature>
<accession>A0ABY2Q3Y1</accession>
<feature type="region of interest" description="Disordered" evidence="1">
    <location>
        <begin position="290"/>
        <end position="309"/>
    </location>
</feature>
<evidence type="ECO:0000313" key="4">
    <source>
        <dbReference type="Proteomes" id="UP000306441"/>
    </source>
</evidence>
<name>A0ABY2Q3Y1_9HYPH</name>
<feature type="region of interest" description="Disordered" evidence="1">
    <location>
        <begin position="320"/>
        <end position="367"/>
    </location>
</feature>
<evidence type="ECO:0000256" key="2">
    <source>
        <dbReference type="SAM" id="Phobius"/>
    </source>
</evidence>
<feature type="region of interest" description="Disordered" evidence="1">
    <location>
        <begin position="90"/>
        <end position="188"/>
    </location>
</feature>
<dbReference type="EMBL" id="SSNY01000017">
    <property type="protein sequence ID" value="THF54616.1"/>
    <property type="molecule type" value="Genomic_DNA"/>
</dbReference>
<organism evidence="3 4">
    <name type="scientific">Ollibium composti</name>
    <dbReference type="NCBI Taxonomy" id="2675109"/>
    <lineage>
        <taxon>Bacteria</taxon>
        <taxon>Pseudomonadati</taxon>
        <taxon>Pseudomonadota</taxon>
        <taxon>Alphaproteobacteria</taxon>
        <taxon>Hyphomicrobiales</taxon>
        <taxon>Phyllobacteriaceae</taxon>
        <taxon>Ollibium</taxon>
    </lineage>
</organism>
<keyword evidence="2" id="KW-0472">Membrane</keyword>
<dbReference type="RefSeq" id="WP_136360178.1">
    <property type="nucleotide sequence ID" value="NZ_SSNY01000017.1"/>
</dbReference>
<keyword evidence="2" id="KW-0812">Transmembrane</keyword>
<sequence>MADFVAVLRKTLDGLGETTPEVRAKVYDKARSTIAAKLAAINPPPPAAVAERQKRTLEDAIATVESGYAKPAPPASDPLAELENIFSSIDRNKNQPNHVRPQPTTAPATTRTEPAWQPPQPASETARPKTTPTEADWRKSAATEVSVAKQAQTTPNGGTGSAAHKPSAVDPLPPFDDPSANRADETFPAVADTTADMLAGDDGERRRGYGGLIAAVVALLLIAGGGYGVWLNKDAFKDMLGLGKTEVAASDKPAETPPAKPAETAAAKPAETPPANGGETSEPQKFTQRLTPEGKETDPGPAGGASSIGEGTSVVALTTPPVTAPSAATPATPAAGEPAPDAPPTAAANPPAAETTPPPATASSETALPVGQKAIFYEERTASAEGSAEPGNIVWSLVQESPGGDAPPEPAIRAEATIPGKNVQLRMTIRRNADQTLPASHIVEMIFLTPDGFEGGGIDNVLRIAMKGTEQEAGSPLIGIPAKIADGFFLVALNDTKADENANLTLLRNQDWIDIPVVYKSGRRALLTMEKGIPGEKVFDEALKAWQAKSSG</sequence>